<organism evidence="2 3">
    <name type="scientific">Tetragenococcus solitarius</name>
    <dbReference type="NCBI Taxonomy" id="71453"/>
    <lineage>
        <taxon>Bacteria</taxon>
        <taxon>Bacillati</taxon>
        <taxon>Bacillota</taxon>
        <taxon>Bacilli</taxon>
        <taxon>Lactobacillales</taxon>
        <taxon>Enterococcaceae</taxon>
        <taxon>Tetragenococcus</taxon>
    </lineage>
</organism>
<dbReference type="RefSeq" id="WP_068707777.1">
    <property type="nucleotide sequence ID" value="NZ_BAAAXQ010000026.1"/>
</dbReference>
<proteinExistence type="predicted"/>
<evidence type="ECO:0000313" key="2">
    <source>
        <dbReference type="EMBL" id="GAA3015105.1"/>
    </source>
</evidence>
<keyword evidence="2" id="KW-0378">Hydrolase</keyword>
<reference evidence="2 3" key="1">
    <citation type="journal article" date="2019" name="Int. J. Syst. Evol. Microbiol.">
        <title>The Global Catalogue of Microorganisms (GCM) 10K type strain sequencing project: providing services to taxonomists for standard genome sequencing and annotation.</title>
        <authorList>
            <consortium name="The Broad Institute Genomics Platform"/>
            <consortium name="The Broad Institute Genome Sequencing Center for Infectious Disease"/>
            <person name="Wu L."/>
            <person name="Ma J."/>
        </authorList>
    </citation>
    <scope>NUCLEOTIDE SEQUENCE [LARGE SCALE GENOMIC DNA]</scope>
    <source>
        <strain evidence="2 3">JCM 8736</strain>
    </source>
</reference>
<dbReference type="Pfam" id="PF20434">
    <property type="entry name" value="BD-FAE"/>
    <property type="match status" value="1"/>
</dbReference>
<dbReference type="EMBL" id="BAAAXQ010000026">
    <property type="protein sequence ID" value="GAA3015105.1"/>
    <property type="molecule type" value="Genomic_DNA"/>
</dbReference>
<dbReference type="GO" id="GO:0016787">
    <property type="term" value="F:hydrolase activity"/>
    <property type="evidence" value="ECO:0007669"/>
    <property type="project" value="UniProtKB-KW"/>
</dbReference>
<comment type="caution">
    <text evidence="2">The sequence shown here is derived from an EMBL/GenBank/DDBJ whole genome shotgun (WGS) entry which is preliminary data.</text>
</comment>
<sequence length="241" mass="26722">MDIKNISLDSTNHSSLTIYQSSTNVDLPGIVVIGGGSYQKLQERDTERVALQFATQAFQSFVVNYPTEEYKNYEDAKKAIEQAFSYIAEHASQLQVNLNKLGIIGFSAGGQLAAAYSNQTNTLAKFTMLGYPVIKPTLDEKMGVKSEDVSQLVTQETPPTFIWGAVNDQLTPYLEHIHGYVEALAQNNVAFEVHEFGTGDHGISLANKWTSVVNGDRSDQHMSRWFPLGIEWLQKVVGTNK</sequence>
<gene>
    <name evidence="2" type="ORF">GCM10019998_09060</name>
</gene>
<dbReference type="Proteomes" id="UP001501577">
    <property type="component" value="Unassembled WGS sequence"/>
</dbReference>
<dbReference type="InterPro" id="IPR049492">
    <property type="entry name" value="BD-FAE-like_dom"/>
</dbReference>
<evidence type="ECO:0000313" key="3">
    <source>
        <dbReference type="Proteomes" id="UP001501577"/>
    </source>
</evidence>
<dbReference type="InterPro" id="IPR029058">
    <property type="entry name" value="AB_hydrolase_fold"/>
</dbReference>
<keyword evidence="3" id="KW-1185">Reference proteome</keyword>
<dbReference type="SUPFAM" id="SSF53474">
    <property type="entry name" value="alpha/beta-Hydrolases"/>
    <property type="match status" value="1"/>
</dbReference>
<feature type="domain" description="BD-FAE-like" evidence="1">
    <location>
        <begin position="19"/>
        <end position="120"/>
    </location>
</feature>
<accession>A0ABN3Y275</accession>
<name>A0ABN3Y275_9ENTE</name>
<evidence type="ECO:0000259" key="1">
    <source>
        <dbReference type="Pfam" id="PF20434"/>
    </source>
</evidence>
<dbReference type="Gene3D" id="3.40.50.1820">
    <property type="entry name" value="alpha/beta hydrolase"/>
    <property type="match status" value="1"/>
</dbReference>
<protein>
    <submittedName>
        <fullName evidence="2">Alpha/beta hydrolase</fullName>
    </submittedName>
</protein>